<evidence type="ECO:0000313" key="2">
    <source>
        <dbReference type="EMBL" id="MDV2885122.1"/>
    </source>
</evidence>
<dbReference type="SUPFAM" id="SSF53098">
    <property type="entry name" value="Ribonuclease H-like"/>
    <property type="match status" value="1"/>
</dbReference>
<dbReference type="InterPro" id="IPR036397">
    <property type="entry name" value="RNaseH_sf"/>
</dbReference>
<name>A0AAJ2KV61_ALKPS</name>
<evidence type="ECO:0000259" key="1">
    <source>
        <dbReference type="PROSITE" id="PS50879"/>
    </source>
</evidence>
<dbReference type="PANTHER" id="PTHR47723:SF19">
    <property type="entry name" value="POLYNUCLEOTIDYL TRANSFERASE, RIBONUCLEASE H-LIKE SUPERFAMILY PROTEIN"/>
    <property type="match status" value="1"/>
</dbReference>
<feature type="domain" description="RNase H type-1" evidence="1">
    <location>
        <begin position="71"/>
        <end position="208"/>
    </location>
</feature>
<dbReference type="PROSITE" id="PS50879">
    <property type="entry name" value="RNASE_H_1"/>
    <property type="match status" value="1"/>
</dbReference>
<dbReference type="Proteomes" id="UP001285636">
    <property type="component" value="Unassembled WGS sequence"/>
</dbReference>
<dbReference type="InterPro" id="IPR053151">
    <property type="entry name" value="RNase_H-like"/>
</dbReference>
<dbReference type="InterPro" id="IPR002156">
    <property type="entry name" value="RNaseH_domain"/>
</dbReference>
<dbReference type="GO" id="GO:0004523">
    <property type="term" value="F:RNA-DNA hybrid ribonuclease activity"/>
    <property type="evidence" value="ECO:0007669"/>
    <property type="project" value="InterPro"/>
</dbReference>
<comment type="caution">
    <text evidence="2">The sequence shown here is derived from an EMBL/GenBank/DDBJ whole genome shotgun (WGS) entry which is preliminary data.</text>
</comment>
<dbReference type="EMBL" id="JAWJAY010000001">
    <property type="protein sequence ID" value="MDV2885122.1"/>
    <property type="molecule type" value="Genomic_DNA"/>
</dbReference>
<organism evidence="2 3">
    <name type="scientific">Alkalihalophilus pseudofirmus</name>
    <name type="common">Bacillus pseudofirmus</name>
    <dbReference type="NCBI Taxonomy" id="79885"/>
    <lineage>
        <taxon>Bacteria</taxon>
        <taxon>Bacillati</taxon>
        <taxon>Bacillota</taxon>
        <taxon>Bacilli</taxon>
        <taxon>Bacillales</taxon>
        <taxon>Bacillaceae</taxon>
        <taxon>Alkalihalophilus</taxon>
    </lineage>
</organism>
<proteinExistence type="predicted"/>
<evidence type="ECO:0000313" key="3">
    <source>
        <dbReference type="Proteomes" id="UP001285636"/>
    </source>
</evidence>
<dbReference type="InterPro" id="IPR012337">
    <property type="entry name" value="RNaseH-like_sf"/>
</dbReference>
<dbReference type="PANTHER" id="PTHR47723">
    <property type="entry name" value="OS05G0353850 PROTEIN"/>
    <property type="match status" value="1"/>
</dbReference>
<dbReference type="NCBIfam" id="NF005822">
    <property type="entry name" value="PRK07708.1"/>
    <property type="match status" value="1"/>
</dbReference>
<protein>
    <submittedName>
        <fullName evidence="2">Ribonuclease H family protein</fullName>
    </submittedName>
</protein>
<gene>
    <name evidence="2" type="ORF">RYX45_08005</name>
</gene>
<dbReference type="GO" id="GO:0003676">
    <property type="term" value="F:nucleic acid binding"/>
    <property type="evidence" value="ECO:0007669"/>
    <property type="project" value="InterPro"/>
</dbReference>
<accession>A0AAJ2KV61</accession>
<dbReference type="Pfam" id="PF13456">
    <property type="entry name" value="RVT_3"/>
    <property type="match status" value="1"/>
</dbReference>
<reference evidence="2" key="1">
    <citation type="submission" date="2023-10" db="EMBL/GenBank/DDBJ databases">
        <title>Screening of Alkalihalophilus pseudofirmusBZ-TG-HK211 and Its Alleviation of Salt Stress on Rapeseed Growth.</title>
        <authorList>
            <person name="Zhao B."/>
            <person name="Guo T."/>
        </authorList>
    </citation>
    <scope>NUCLEOTIDE SEQUENCE</scope>
    <source>
        <strain evidence="2">BZ-TG-HK211</strain>
    </source>
</reference>
<dbReference type="RefSeq" id="WP_012959236.1">
    <property type="nucleotide sequence ID" value="NZ_CP117835.1"/>
</dbReference>
<dbReference type="CDD" id="cd09279">
    <property type="entry name" value="RNase_HI_like"/>
    <property type="match status" value="1"/>
</dbReference>
<dbReference type="Gene3D" id="3.30.420.10">
    <property type="entry name" value="Ribonuclease H-like superfamily/Ribonuclease H"/>
    <property type="match status" value="1"/>
</dbReference>
<sequence length="220" mass="25995">MKIRIEWYYQLPKGKMTYFMKSEFMLLKEVLLLSDDLEKSGRLKSIEYYDEDDRSWTKKELIKLSKIHETEPQDVRIYVDGGFDKKSKLAGLGIVIYFTQHKKNWRIRRNEQIEYIADNNEAELAAMHLALQMLEEEEVRHQTITFYSDSQVAVNQASGEWPSYEDHYNLWLNKIDELKQKLKLTCEFIQIDRKENKEADQLANQALAGIEISGKKETSS</sequence>
<dbReference type="AlphaFoldDB" id="A0AAJ2KV61"/>